<accession>A0A6J7UL84</accession>
<dbReference type="EMBL" id="CAFAAJ010000030">
    <property type="protein sequence ID" value="CAB4796182.1"/>
    <property type="molecule type" value="Genomic_DNA"/>
</dbReference>
<dbReference type="EMBL" id="CAEZYY010000020">
    <property type="protein sequence ID" value="CAB4758896.1"/>
    <property type="molecule type" value="Genomic_DNA"/>
</dbReference>
<dbReference type="PANTHER" id="PTHR43319">
    <property type="entry name" value="BETA-LACTAMASE-RELATED"/>
    <property type="match status" value="1"/>
</dbReference>
<dbReference type="PANTHER" id="PTHR43319:SF3">
    <property type="entry name" value="BETA-LACTAMASE-RELATED DOMAIN-CONTAINING PROTEIN"/>
    <property type="match status" value="1"/>
</dbReference>
<dbReference type="SUPFAM" id="SSF56601">
    <property type="entry name" value="beta-lactamase/transpeptidase-like"/>
    <property type="match status" value="1"/>
</dbReference>
<dbReference type="AlphaFoldDB" id="A0A6J7UL84"/>
<gene>
    <name evidence="2" type="ORF">UFOPK2602_00424</name>
    <name evidence="3" type="ORF">UFOPK2806_01519</name>
    <name evidence="4" type="ORF">UFOPK3001_00644</name>
    <name evidence="5" type="ORF">UFOPK3417_00936</name>
    <name evidence="6" type="ORF">UFOPK3954_00407</name>
    <name evidence="7" type="ORF">UFOPK4306_01896</name>
</gene>
<dbReference type="InterPro" id="IPR052907">
    <property type="entry name" value="Beta-lactamase/esterase"/>
</dbReference>
<evidence type="ECO:0000313" key="3">
    <source>
        <dbReference type="EMBL" id="CAB4758896.1"/>
    </source>
</evidence>
<dbReference type="Gene3D" id="3.40.710.10">
    <property type="entry name" value="DD-peptidase/beta-lactamase superfamily"/>
    <property type="match status" value="1"/>
</dbReference>
<evidence type="ECO:0000313" key="4">
    <source>
        <dbReference type="EMBL" id="CAB4796182.1"/>
    </source>
</evidence>
<evidence type="ECO:0000313" key="2">
    <source>
        <dbReference type="EMBL" id="CAB4698082.1"/>
    </source>
</evidence>
<organism evidence="7">
    <name type="scientific">freshwater metagenome</name>
    <dbReference type="NCBI Taxonomy" id="449393"/>
    <lineage>
        <taxon>unclassified sequences</taxon>
        <taxon>metagenomes</taxon>
        <taxon>ecological metagenomes</taxon>
    </lineage>
</organism>
<evidence type="ECO:0000313" key="7">
    <source>
        <dbReference type="EMBL" id="CAB5066723.1"/>
    </source>
</evidence>
<evidence type="ECO:0000259" key="1">
    <source>
        <dbReference type="Pfam" id="PF00144"/>
    </source>
</evidence>
<evidence type="ECO:0000313" key="6">
    <source>
        <dbReference type="EMBL" id="CAB4978664.1"/>
    </source>
</evidence>
<dbReference type="EMBL" id="CAFBQP010000082">
    <property type="protein sequence ID" value="CAB5066723.1"/>
    <property type="molecule type" value="Genomic_DNA"/>
</dbReference>
<sequence>MAAGDPHGLVLGGWEPVREAFADNLSSGRDVGAGVAVYHRGQLVVDLRGGFFDRSRMAPYAHDTLQLVFSTTKGVTAIAVGMCVDRRLLNYDEKVSAYWPEFAAAGKGDITVSQLLSHQAGLFSVDAPVTLADALDWATITGRLAEQAPLWEPGTTHGYHALTYGWLAGELVRRVDPGHRSLGTFVADEITGPLRAQFWVGLPEELEHRVSPMIPSPPPEDPALAAMMAQMMGPGTNAWRALSLDGAFGAEALEGGEDIVFNTRAVHAAEIPAANGIGTATALARIYAATFATVDGVQLLSDATRERARTTVTPEGEADACLLLPSTFGMGFMTTGFMSPYMGPGCYGHPGAGGSVAFASPEDDIAFAFVMNQMDNNLANDVRTISLSSAIRSVIG</sequence>
<feature type="domain" description="Beta-lactamase-related" evidence="1">
    <location>
        <begin position="21"/>
        <end position="380"/>
    </location>
</feature>
<protein>
    <submittedName>
        <fullName evidence="7">Unannotated protein</fullName>
    </submittedName>
</protein>
<dbReference type="Pfam" id="PF00144">
    <property type="entry name" value="Beta-lactamase"/>
    <property type="match status" value="1"/>
</dbReference>
<dbReference type="InterPro" id="IPR001466">
    <property type="entry name" value="Beta-lactam-related"/>
</dbReference>
<reference evidence="7" key="1">
    <citation type="submission" date="2020-05" db="EMBL/GenBank/DDBJ databases">
        <authorList>
            <person name="Chiriac C."/>
            <person name="Salcher M."/>
            <person name="Ghai R."/>
            <person name="Kavagutti S V."/>
        </authorList>
    </citation>
    <scope>NUCLEOTIDE SEQUENCE</scope>
</reference>
<dbReference type="EMBL" id="CAFBLR010000078">
    <property type="protein sequence ID" value="CAB4874734.1"/>
    <property type="molecule type" value="Genomic_DNA"/>
</dbReference>
<dbReference type="InterPro" id="IPR012338">
    <property type="entry name" value="Beta-lactam/transpept-like"/>
</dbReference>
<proteinExistence type="predicted"/>
<evidence type="ECO:0000313" key="5">
    <source>
        <dbReference type="EMBL" id="CAB4874734.1"/>
    </source>
</evidence>
<name>A0A6J7UL84_9ZZZZ</name>
<dbReference type="EMBL" id="CAFBON010000026">
    <property type="protein sequence ID" value="CAB4978664.1"/>
    <property type="molecule type" value="Genomic_DNA"/>
</dbReference>
<dbReference type="EMBL" id="CAEZXX010000017">
    <property type="protein sequence ID" value="CAB4698082.1"/>
    <property type="molecule type" value="Genomic_DNA"/>
</dbReference>